<evidence type="ECO:0000259" key="1">
    <source>
        <dbReference type="Pfam" id="PF25218"/>
    </source>
</evidence>
<feature type="domain" description="Type VI secretion system effector TseH-like" evidence="1">
    <location>
        <begin position="48"/>
        <end position="168"/>
    </location>
</feature>
<sequence>MDPHAEKYYSWSPYAYCYNNPLKFIDPDGKDGVFIAFPDYKISTPLGKVGGLGHAGVLLIDNKTGYTKYYEYGRYDSENKGEVRTKSVSNVLIGKDGKLTEESLNKVLGQISDKAGQKGKIEGAYVKSDKFDKIKDYADSKMTENKDPDRKEYTLTGNNCGTFAADVLKQDPDVKYKAPITIIARPKGMVKDWQSNFEKITYDPDKKRKTNKSDYGR</sequence>
<gene>
    <name evidence="2" type="ORF">SDC9_160407</name>
</gene>
<evidence type="ECO:0000313" key="2">
    <source>
        <dbReference type="EMBL" id="MPN13087.1"/>
    </source>
</evidence>
<dbReference type="AlphaFoldDB" id="A0A645FFI4"/>
<organism evidence="2">
    <name type="scientific">bioreactor metagenome</name>
    <dbReference type="NCBI Taxonomy" id="1076179"/>
    <lineage>
        <taxon>unclassified sequences</taxon>
        <taxon>metagenomes</taxon>
        <taxon>ecological metagenomes</taxon>
    </lineage>
</organism>
<name>A0A645FFI4_9ZZZZ</name>
<proteinExistence type="predicted"/>
<dbReference type="Gene3D" id="2.180.10.10">
    <property type="entry name" value="RHS repeat-associated core"/>
    <property type="match status" value="1"/>
</dbReference>
<accession>A0A645FFI4</accession>
<protein>
    <recommendedName>
        <fullName evidence="1">Type VI secretion system effector TseH-like domain-containing protein</fullName>
    </recommendedName>
</protein>
<reference evidence="2" key="1">
    <citation type="submission" date="2019-08" db="EMBL/GenBank/DDBJ databases">
        <authorList>
            <person name="Kucharzyk K."/>
            <person name="Murdoch R.W."/>
            <person name="Higgins S."/>
            <person name="Loffler F."/>
        </authorList>
    </citation>
    <scope>NUCLEOTIDE SEQUENCE</scope>
</reference>
<comment type="caution">
    <text evidence="2">The sequence shown here is derived from an EMBL/GenBank/DDBJ whole genome shotgun (WGS) entry which is preliminary data.</text>
</comment>
<dbReference type="Pfam" id="PF25218">
    <property type="entry name" value="TseH"/>
    <property type="match status" value="1"/>
</dbReference>
<dbReference type="InterPro" id="IPR057382">
    <property type="entry name" value="TseH"/>
</dbReference>
<dbReference type="EMBL" id="VSSQ01059538">
    <property type="protein sequence ID" value="MPN13087.1"/>
    <property type="molecule type" value="Genomic_DNA"/>
</dbReference>